<dbReference type="InterPro" id="IPR009875">
    <property type="entry name" value="PilZ_domain"/>
</dbReference>
<gene>
    <name evidence="2" type="ORF">FHS30_000819</name>
</gene>
<dbReference type="Proteomes" id="UP000559987">
    <property type="component" value="Unassembled WGS sequence"/>
</dbReference>
<protein>
    <recommendedName>
        <fullName evidence="1">PilZ domain-containing protein</fullName>
    </recommendedName>
</protein>
<dbReference type="EMBL" id="JACHXZ010000001">
    <property type="protein sequence ID" value="MBB3167643.1"/>
    <property type="molecule type" value="Genomic_DNA"/>
</dbReference>
<evidence type="ECO:0000313" key="2">
    <source>
        <dbReference type="EMBL" id="MBB3167643.1"/>
    </source>
</evidence>
<name>A0A839UJ98_9GAMM</name>
<proteinExistence type="predicted"/>
<dbReference type="AlphaFoldDB" id="A0A839UJ98"/>
<accession>A0A839UJ98</accession>
<comment type="caution">
    <text evidence="2">The sequence shown here is derived from an EMBL/GenBank/DDBJ whole genome shotgun (WGS) entry which is preliminary data.</text>
</comment>
<reference evidence="2 3" key="1">
    <citation type="submission" date="2020-08" db="EMBL/GenBank/DDBJ databases">
        <title>Genomic Encyclopedia of Type Strains, Phase III (KMG-III): the genomes of soil and plant-associated and newly described type strains.</title>
        <authorList>
            <person name="Whitman W."/>
        </authorList>
    </citation>
    <scope>NUCLEOTIDE SEQUENCE [LARGE SCALE GENOMIC DNA]</scope>
    <source>
        <strain evidence="2 3">CECT 8571</strain>
    </source>
</reference>
<dbReference type="GO" id="GO:0035438">
    <property type="term" value="F:cyclic-di-GMP binding"/>
    <property type="evidence" value="ECO:0007669"/>
    <property type="project" value="InterPro"/>
</dbReference>
<organism evidence="2 3">
    <name type="scientific">Simiduia aestuariiviva</name>
    <dbReference type="NCBI Taxonomy" id="1510459"/>
    <lineage>
        <taxon>Bacteria</taxon>
        <taxon>Pseudomonadati</taxon>
        <taxon>Pseudomonadota</taxon>
        <taxon>Gammaproteobacteria</taxon>
        <taxon>Cellvibrionales</taxon>
        <taxon>Cellvibrionaceae</taxon>
        <taxon>Simiduia</taxon>
    </lineage>
</organism>
<feature type="domain" description="PilZ" evidence="1">
    <location>
        <begin position="8"/>
        <end position="102"/>
    </location>
</feature>
<keyword evidence="3" id="KW-1185">Reference proteome</keyword>
<sequence>MSDAQNDQRQEFRLSTAMTVFIELPSAGLAADPEIIITRSLDLSANGLRVIADRELLAGNILRTCVQTQSATGEQLRFTLITEVKWVRPYGAEQEFLLGLSLYESEGSDIASWKAFVARCCDSEFT</sequence>
<dbReference type="Pfam" id="PF07238">
    <property type="entry name" value="PilZ"/>
    <property type="match status" value="1"/>
</dbReference>
<evidence type="ECO:0000313" key="3">
    <source>
        <dbReference type="Proteomes" id="UP000559987"/>
    </source>
</evidence>
<evidence type="ECO:0000259" key="1">
    <source>
        <dbReference type="Pfam" id="PF07238"/>
    </source>
</evidence>
<dbReference type="RefSeq" id="WP_183908539.1">
    <property type="nucleotide sequence ID" value="NZ_JACHXZ010000001.1"/>
</dbReference>